<evidence type="ECO:0000256" key="4">
    <source>
        <dbReference type="ARBA" id="ARBA00022839"/>
    </source>
</evidence>
<keyword evidence="2 5" id="KW-0540">Nuclease</keyword>
<keyword evidence="3 5" id="KW-0378">Hydrolase</keyword>
<comment type="function">
    <text evidence="5">Bidirectionally degrades single-stranded DNA into large acid-insoluble oligonucleotides, which are then degraded further into small acid-soluble oligonucleotides.</text>
</comment>
<dbReference type="PANTHER" id="PTHR30008:SF0">
    <property type="entry name" value="EXODEOXYRIBONUCLEASE 7 LARGE SUBUNIT"/>
    <property type="match status" value="1"/>
</dbReference>
<keyword evidence="1 5" id="KW-0963">Cytoplasm</keyword>
<evidence type="ECO:0000259" key="8">
    <source>
        <dbReference type="Pfam" id="PF13742"/>
    </source>
</evidence>
<evidence type="ECO:0000259" key="7">
    <source>
        <dbReference type="Pfam" id="PF02601"/>
    </source>
</evidence>
<dbReference type="HAMAP" id="MF_00378">
    <property type="entry name" value="Exonuc_7_L"/>
    <property type="match status" value="1"/>
</dbReference>
<dbReference type="Gene3D" id="2.40.50.1010">
    <property type="match status" value="1"/>
</dbReference>
<organism evidence="9 10">
    <name type="scientific">Marinicella sediminis</name>
    <dbReference type="NCBI Taxonomy" id="1792834"/>
    <lineage>
        <taxon>Bacteria</taxon>
        <taxon>Pseudomonadati</taxon>
        <taxon>Pseudomonadota</taxon>
        <taxon>Gammaproteobacteria</taxon>
        <taxon>Lysobacterales</taxon>
        <taxon>Marinicellaceae</taxon>
        <taxon>Marinicella</taxon>
    </lineage>
</organism>
<dbReference type="Proteomes" id="UP001595533">
    <property type="component" value="Unassembled WGS sequence"/>
</dbReference>
<comment type="similarity">
    <text evidence="5 6">Belongs to the XseA family.</text>
</comment>
<evidence type="ECO:0000256" key="5">
    <source>
        <dbReference type="HAMAP-Rule" id="MF_00378"/>
    </source>
</evidence>
<sequence>MQSTRGKTPQNPLSPSDLNQMLKNHLSRSFDSFWLSGEIIELYQSAAGHHYFTLKDDQSGIKCVLFRQKQVIKLKQGEQVTLLGEITLYTPKGNLQVNAIRVVKSGAGGLEQQLLMLKQKLSAAGLFDVNRKKTIPKVVRRLGIITSPNGAALHDILDVMVQNNPLIEITIYPTQVQGTAAPPMICDALRTADEDSHDVLLLTRGGGSKEDLWAFNDEMLAYQLAQLETPVISAVGHETDESISDLVADQSCITPTAAAHLLAGDFSRLKQTLIQHQQQLNHLIRDRNRQHQQSLDQKAHQLFQQHPERTLENQHQLLKQASKELHQTITGKTAFLQNLLTLKDQHLQSQLPDVHHQQQMIHNWIHRGTQVIKQKKHNANLLLTQNIRSLNNLNPLQVLARGYSLTTDEQQKPVTDSQQVKIGDTVETRLNSGKIRAKIFERLDKDTI</sequence>
<evidence type="ECO:0000313" key="9">
    <source>
        <dbReference type="EMBL" id="MFC3193508.1"/>
    </source>
</evidence>
<dbReference type="Pfam" id="PF13742">
    <property type="entry name" value="tRNA_anti_2"/>
    <property type="match status" value="1"/>
</dbReference>
<protein>
    <recommendedName>
        <fullName evidence="5">Exodeoxyribonuclease 7 large subunit</fullName>
        <ecNumber evidence="5">3.1.11.6</ecNumber>
    </recommendedName>
    <alternativeName>
        <fullName evidence="5">Exodeoxyribonuclease VII large subunit</fullName>
        <shortName evidence="5">Exonuclease VII large subunit</shortName>
    </alternativeName>
</protein>
<dbReference type="RefSeq" id="WP_077410328.1">
    <property type="nucleotide sequence ID" value="NZ_JBHRTS010000002.1"/>
</dbReference>
<keyword evidence="10" id="KW-1185">Reference proteome</keyword>
<keyword evidence="4 5" id="KW-0269">Exonuclease</keyword>
<proteinExistence type="inferred from homology"/>
<evidence type="ECO:0000256" key="3">
    <source>
        <dbReference type="ARBA" id="ARBA00022801"/>
    </source>
</evidence>
<accession>A0ABV7JBB7</accession>
<comment type="catalytic activity">
    <reaction evidence="5 6">
        <text>Exonucleolytic cleavage in either 5'- to 3'- or 3'- to 5'-direction to yield nucleoside 5'-phosphates.</text>
        <dbReference type="EC" id="3.1.11.6"/>
    </reaction>
</comment>
<comment type="subunit">
    <text evidence="5">Heterooligomer composed of large and small subunits.</text>
</comment>
<dbReference type="GO" id="GO:0008855">
    <property type="term" value="F:exodeoxyribonuclease VII activity"/>
    <property type="evidence" value="ECO:0007669"/>
    <property type="project" value="UniProtKB-EC"/>
</dbReference>
<evidence type="ECO:0000256" key="1">
    <source>
        <dbReference type="ARBA" id="ARBA00022490"/>
    </source>
</evidence>
<reference evidence="10" key="1">
    <citation type="journal article" date="2019" name="Int. J. Syst. Evol. Microbiol.">
        <title>The Global Catalogue of Microorganisms (GCM) 10K type strain sequencing project: providing services to taxonomists for standard genome sequencing and annotation.</title>
        <authorList>
            <consortium name="The Broad Institute Genomics Platform"/>
            <consortium name="The Broad Institute Genome Sequencing Center for Infectious Disease"/>
            <person name="Wu L."/>
            <person name="Ma J."/>
        </authorList>
    </citation>
    <scope>NUCLEOTIDE SEQUENCE [LARGE SCALE GENOMIC DNA]</scope>
    <source>
        <strain evidence="10">KCTC 42953</strain>
    </source>
</reference>
<dbReference type="Pfam" id="PF02601">
    <property type="entry name" value="Exonuc_VII_L"/>
    <property type="match status" value="1"/>
</dbReference>
<comment type="subcellular location">
    <subcellularLocation>
        <location evidence="5 6">Cytoplasm</location>
    </subcellularLocation>
</comment>
<dbReference type="InterPro" id="IPR020579">
    <property type="entry name" value="Exonuc_VII_lsu_C"/>
</dbReference>
<gene>
    <name evidence="5 9" type="primary">xseA</name>
    <name evidence="9" type="ORF">ACFODZ_04525</name>
</gene>
<dbReference type="CDD" id="cd04489">
    <property type="entry name" value="ExoVII_LU_OBF"/>
    <property type="match status" value="1"/>
</dbReference>
<dbReference type="InterPro" id="IPR003753">
    <property type="entry name" value="Exonuc_VII_L"/>
</dbReference>
<comment type="caution">
    <text evidence="9">The sequence shown here is derived from an EMBL/GenBank/DDBJ whole genome shotgun (WGS) entry which is preliminary data.</text>
</comment>
<dbReference type="EMBL" id="JBHRTS010000002">
    <property type="protein sequence ID" value="MFC3193508.1"/>
    <property type="molecule type" value="Genomic_DNA"/>
</dbReference>
<dbReference type="InterPro" id="IPR025824">
    <property type="entry name" value="OB-fold_nuc-bd_dom"/>
</dbReference>
<evidence type="ECO:0000256" key="6">
    <source>
        <dbReference type="RuleBase" id="RU004355"/>
    </source>
</evidence>
<feature type="domain" description="Exonuclease VII large subunit C-terminal" evidence="7">
    <location>
        <begin position="126"/>
        <end position="437"/>
    </location>
</feature>
<feature type="domain" description="OB-fold nucleic acid binding" evidence="8">
    <location>
        <begin position="16"/>
        <end position="100"/>
    </location>
</feature>
<dbReference type="NCBIfam" id="TIGR00237">
    <property type="entry name" value="xseA"/>
    <property type="match status" value="1"/>
</dbReference>
<dbReference type="PANTHER" id="PTHR30008">
    <property type="entry name" value="EXODEOXYRIBONUCLEASE 7 LARGE SUBUNIT"/>
    <property type="match status" value="1"/>
</dbReference>
<name>A0ABV7JBB7_9GAMM</name>
<dbReference type="EC" id="3.1.11.6" evidence="5"/>
<evidence type="ECO:0000256" key="2">
    <source>
        <dbReference type="ARBA" id="ARBA00022722"/>
    </source>
</evidence>
<evidence type="ECO:0000313" key="10">
    <source>
        <dbReference type="Proteomes" id="UP001595533"/>
    </source>
</evidence>